<dbReference type="GO" id="GO:0035725">
    <property type="term" value="P:sodium ion transmembrane transport"/>
    <property type="evidence" value="ECO:0000318"/>
    <property type="project" value="GO_Central"/>
</dbReference>
<comment type="subcellular location">
    <subcellularLocation>
        <location evidence="1">Membrane</location>
        <topology evidence="1">Multi-pass membrane protein</topology>
    </subcellularLocation>
</comment>
<evidence type="ECO:0000256" key="1">
    <source>
        <dbReference type="ARBA" id="ARBA00004141"/>
    </source>
</evidence>
<sequence>MQLVKIQNIELVRLLDFSGVSVLSGQTFPPQDLTREKPAKKTTEILNNDDATKNATGGFLSLIRDFAASTTAHGIGKVFAADSMVRRALWLLGCLTVYAVMIFMCAQLLVRYLEKPVVSRVEVSYEESLVFPAVTICNLNMLKHSKVAKNPSIQSLMTNMKEKDEKMRYQPLTPLNTTAAPKDDLDKKIDEQKHRQIKKLMQEAVSSKEKQIFQGAEVDTTSIMGVMLMGSLRNVPSDRLAQMGYSLDDLLVSCRWSAFKCNSGTLKDLWKHFWHWKYGNCYTFNSGVSANGEKMPILTVDRSGPYDGLSMVIDVKQDQYNPFVDEAGIRVVLTDQQKMPFPFEEGFSVPTGFSTSVGVRRVYTRRVDPHGNNSCASSDEESIDDIYKKRYFVNYSVKGTPTL</sequence>
<dbReference type="Proteomes" id="UP000001593">
    <property type="component" value="Unassembled WGS sequence"/>
</dbReference>
<keyword evidence="5 12" id="KW-1133">Transmembrane helix</keyword>
<evidence type="ECO:0000313" key="13">
    <source>
        <dbReference type="EMBL" id="EDO34532.1"/>
    </source>
</evidence>
<evidence type="ECO:0000256" key="5">
    <source>
        <dbReference type="ARBA" id="ARBA00022989"/>
    </source>
</evidence>
<evidence type="ECO:0000256" key="6">
    <source>
        <dbReference type="ARBA" id="ARBA00023053"/>
    </source>
</evidence>
<dbReference type="PANTHER" id="PTHR11690">
    <property type="entry name" value="AMILORIDE-SENSITIVE SODIUM CHANNEL-RELATED"/>
    <property type="match status" value="1"/>
</dbReference>
<evidence type="ECO:0000256" key="7">
    <source>
        <dbReference type="ARBA" id="ARBA00023065"/>
    </source>
</evidence>
<dbReference type="PANTHER" id="PTHR11690:SF248">
    <property type="entry name" value="PICKPOCKET 17, ISOFORM A"/>
    <property type="match status" value="1"/>
</dbReference>
<dbReference type="eggNOG" id="KOG4294">
    <property type="taxonomic scope" value="Eukaryota"/>
</dbReference>
<accession>A7SP23</accession>
<dbReference type="GO" id="GO:0015280">
    <property type="term" value="F:ligand-gated sodium channel activity"/>
    <property type="evidence" value="ECO:0000318"/>
    <property type="project" value="GO_Central"/>
</dbReference>
<name>A7SP23_NEMVE</name>
<evidence type="ECO:0000256" key="2">
    <source>
        <dbReference type="ARBA" id="ARBA00022448"/>
    </source>
</evidence>
<evidence type="ECO:0000256" key="9">
    <source>
        <dbReference type="ARBA" id="ARBA00023201"/>
    </source>
</evidence>
<keyword evidence="14" id="KW-1185">Reference proteome</keyword>
<gene>
    <name evidence="13" type="ORF">NEMVEDRAFT_v1g215206</name>
</gene>
<reference evidence="13 14" key="1">
    <citation type="journal article" date="2007" name="Science">
        <title>Sea anemone genome reveals ancestral eumetazoan gene repertoire and genomic organization.</title>
        <authorList>
            <person name="Putnam N.H."/>
            <person name="Srivastava M."/>
            <person name="Hellsten U."/>
            <person name="Dirks B."/>
            <person name="Chapman J."/>
            <person name="Salamov A."/>
            <person name="Terry A."/>
            <person name="Shapiro H."/>
            <person name="Lindquist E."/>
            <person name="Kapitonov V.V."/>
            <person name="Jurka J."/>
            <person name="Genikhovich G."/>
            <person name="Grigoriev I.V."/>
            <person name="Lucas S.M."/>
            <person name="Steele R.E."/>
            <person name="Finnerty J.R."/>
            <person name="Technau U."/>
            <person name="Martindale M.Q."/>
            <person name="Rokhsar D.S."/>
        </authorList>
    </citation>
    <scope>NUCLEOTIDE SEQUENCE [LARGE SCALE GENOMIC DNA]</scope>
    <source>
        <strain evidence="14">CH2 X CH6</strain>
    </source>
</reference>
<dbReference type="InParanoid" id="A7SP23"/>
<dbReference type="PRINTS" id="PR01078">
    <property type="entry name" value="AMINACHANNEL"/>
</dbReference>
<dbReference type="EMBL" id="DS469727">
    <property type="protein sequence ID" value="EDO34532.1"/>
    <property type="molecule type" value="Genomic_DNA"/>
</dbReference>
<dbReference type="HOGENOM" id="CLU_020415_1_3_1"/>
<proteinExistence type="inferred from homology"/>
<keyword evidence="2 11" id="KW-0813">Transport</keyword>
<evidence type="ECO:0000313" key="14">
    <source>
        <dbReference type="Proteomes" id="UP000001593"/>
    </source>
</evidence>
<keyword evidence="6" id="KW-0915">Sodium</keyword>
<keyword evidence="9 11" id="KW-0739">Sodium transport</keyword>
<evidence type="ECO:0000256" key="12">
    <source>
        <dbReference type="SAM" id="Phobius"/>
    </source>
</evidence>
<keyword evidence="10 11" id="KW-0407">Ion channel</keyword>
<keyword evidence="8 12" id="KW-0472">Membrane</keyword>
<dbReference type="Pfam" id="PF00858">
    <property type="entry name" value="ASC"/>
    <property type="match status" value="1"/>
</dbReference>
<evidence type="ECO:0000256" key="4">
    <source>
        <dbReference type="ARBA" id="ARBA00022692"/>
    </source>
</evidence>
<dbReference type="InterPro" id="IPR001873">
    <property type="entry name" value="ENaC"/>
</dbReference>
<evidence type="ECO:0000256" key="8">
    <source>
        <dbReference type="ARBA" id="ARBA00023136"/>
    </source>
</evidence>
<evidence type="ECO:0000256" key="10">
    <source>
        <dbReference type="ARBA" id="ARBA00023303"/>
    </source>
</evidence>
<evidence type="ECO:0000256" key="3">
    <source>
        <dbReference type="ARBA" id="ARBA00022461"/>
    </source>
</evidence>
<feature type="transmembrane region" description="Helical" evidence="12">
    <location>
        <begin position="89"/>
        <end position="110"/>
    </location>
</feature>
<dbReference type="PhylomeDB" id="A7SP23"/>
<evidence type="ECO:0000256" key="11">
    <source>
        <dbReference type="RuleBase" id="RU000679"/>
    </source>
</evidence>
<dbReference type="Gene3D" id="2.60.470.10">
    <property type="entry name" value="Acid-sensing ion channels like domains"/>
    <property type="match status" value="1"/>
</dbReference>
<keyword evidence="7 11" id="KW-0406">Ion transport</keyword>
<protein>
    <submittedName>
        <fullName evidence="13">Uncharacterized protein</fullName>
    </submittedName>
</protein>
<keyword evidence="3 11" id="KW-0894">Sodium channel</keyword>
<keyword evidence="4 11" id="KW-0812">Transmembrane</keyword>
<comment type="similarity">
    <text evidence="11">Belongs to the amiloride-sensitive sodium channel (TC 1.A.6) family.</text>
</comment>
<dbReference type="AlphaFoldDB" id="A7SP23"/>
<dbReference type="GO" id="GO:0005886">
    <property type="term" value="C:plasma membrane"/>
    <property type="evidence" value="ECO:0000318"/>
    <property type="project" value="GO_Central"/>
</dbReference>
<organism evidence="13 14">
    <name type="scientific">Nematostella vectensis</name>
    <name type="common">Starlet sea anemone</name>
    <dbReference type="NCBI Taxonomy" id="45351"/>
    <lineage>
        <taxon>Eukaryota</taxon>
        <taxon>Metazoa</taxon>
        <taxon>Cnidaria</taxon>
        <taxon>Anthozoa</taxon>
        <taxon>Hexacorallia</taxon>
        <taxon>Actiniaria</taxon>
        <taxon>Edwardsiidae</taxon>
        <taxon>Nematostella</taxon>
    </lineage>
</organism>